<reference evidence="2" key="1">
    <citation type="journal article" date="2019" name="Int. J. Syst. Evol. Microbiol.">
        <title>The Global Catalogue of Microorganisms (GCM) 10K type strain sequencing project: providing services to taxonomists for standard genome sequencing and annotation.</title>
        <authorList>
            <consortium name="The Broad Institute Genomics Platform"/>
            <consortium name="The Broad Institute Genome Sequencing Center for Infectious Disease"/>
            <person name="Wu L."/>
            <person name="Ma J."/>
        </authorList>
    </citation>
    <scope>NUCLEOTIDE SEQUENCE [LARGE SCALE GENOMIC DNA]</scope>
    <source>
        <strain evidence="2">KCTC 42739</strain>
    </source>
</reference>
<dbReference type="Proteomes" id="UP001595713">
    <property type="component" value="Unassembled WGS sequence"/>
</dbReference>
<keyword evidence="2" id="KW-1185">Reference proteome</keyword>
<comment type="caution">
    <text evidence="1">The sequence shown here is derived from an EMBL/GenBank/DDBJ whole genome shotgun (WGS) entry which is preliminary data.</text>
</comment>
<organism evidence="1 2">
    <name type="scientific">Sphingomonas hylomeconis</name>
    <dbReference type="NCBI Taxonomy" id="1395958"/>
    <lineage>
        <taxon>Bacteria</taxon>
        <taxon>Pseudomonadati</taxon>
        <taxon>Pseudomonadota</taxon>
        <taxon>Alphaproteobacteria</taxon>
        <taxon>Sphingomonadales</taxon>
        <taxon>Sphingomonadaceae</taxon>
        <taxon>Sphingomonas</taxon>
    </lineage>
</organism>
<protein>
    <submittedName>
        <fullName evidence="1">DUF2793 domain-containing protein</fullName>
    </submittedName>
</protein>
<name>A0ABV7SY57_9SPHN</name>
<sequence>MSDTTARLRLPTLRAGQAQKELTHNEALALIDLLLHPAVTGFAVDSPPAAPEPGASWVVGPAPTGDWAGHADSLAGWTEGGWRFVAPIEGMTVWIRERAIAACYAGGTWRIGEIAATRVSVDGARVLGPRQAGVPDPAGGDVIDIEARAALSALLAALRNHGLIFP</sequence>
<dbReference type="EMBL" id="JBHRXP010000009">
    <property type="protein sequence ID" value="MFC3581943.1"/>
    <property type="molecule type" value="Genomic_DNA"/>
</dbReference>
<evidence type="ECO:0000313" key="1">
    <source>
        <dbReference type="EMBL" id="MFC3581943.1"/>
    </source>
</evidence>
<proteinExistence type="predicted"/>
<dbReference type="InterPro" id="IPR021251">
    <property type="entry name" value="DUF2793"/>
</dbReference>
<accession>A0ABV7SY57</accession>
<dbReference type="RefSeq" id="WP_261294627.1">
    <property type="nucleotide sequence ID" value="NZ_JANQBK010000008.1"/>
</dbReference>
<dbReference type="Pfam" id="PF10983">
    <property type="entry name" value="DUF2793"/>
    <property type="match status" value="1"/>
</dbReference>
<gene>
    <name evidence="1" type="ORF">ACFONA_17370</name>
</gene>
<evidence type="ECO:0000313" key="2">
    <source>
        <dbReference type="Proteomes" id="UP001595713"/>
    </source>
</evidence>